<evidence type="ECO:0000256" key="8">
    <source>
        <dbReference type="ARBA" id="ARBA00022837"/>
    </source>
</evidence>
<evidence type="ECO:0000256" key="9">
    <source>
        <dbReference type="ARBA" id="ARBA00022989"/>
    </source>
</evidence>
<dbReference type="OrthoDB" id="2150145at2759"/>
<protein>
    <recommendedName>
        <fullName evidence="14">VWFA and cache domain-containing protein 1</fullName>
    </recommendedName>
</protein>
<evidence type="ECO:0000256" key="6">
    <source>
        <dbReference type="ARBA" id="ARBA00022729"/>
    </source>
</evidence>
<dbReference type="GO" id="GO:0005891">
    <property type="term" value="C:voltage-gated calcium channel complex"/>
    <property type="evidence" value="ECO:0007669"/>
    <property type="project" value="TreeGrafter"/>
</dbReference>
<proteinExistence type="inferred from homology"/>
<evidence type="ECO:0000256" key="15">
    <source>
        <dbReference type="SAM" id="MobiDB-lite"/>
    </source>
</evidence>
<comment type="similarity">
    <text evidence="2">Belongs to the calcium channel subunit alpha-2/delta family.</text>
</comment>
<evidence type="ECO:0000256" key="7">
    <source>
        <dbReference type="ARBA" id="ARBA00022737"/>
    </source>
</evidence>
<keyword evidence="10" id="KW-0406">Ion transport</keyword>
<dbReference type="FunFam" id="3.30.450.20:FF:000029">
    <property type="entry name" value="VWFA and cache domain-containing protein 1"/>
    <property type="match status" value="1"/>
</dbReference>
<evidence type="ECO:0000256" key="4">
    <source>
        <dbReference type="ARBA" id="ARBA00022568"/>
    </source>
</evidence>
<comment type="caution">
    <text evidence="18">The sequence shown here is derived from an EMBL/GenBank/DDBJ whole genome shotgun (WGS) entry which is preliminary data.</text>
</comment>
<keyword evidence="12" id="KW-0325">Glycoprotein</keyword>
<name>A0A9Q0IHE5_9TELE</name>
<dbReference type="InterPro" id="IPR036465">
    <property type="entry name" value="vWFA_dom_sf"/>
</dbReference>
<dbReference type="InterPro" id="IPR002035">
    <property type="entry name" value="VWF_A"/>
</dbReference>
<feature type="compositionally biased region" description="Basic and acidic residues" evidence="15">
    <location>
        <begin position="901"/>
        <end position="916"/>
    </location>
</feature>
<evidence type="ECO:0000256" key="3">
    <source>
        <dbReference type="ARBA" id="ARBA00022448"/>
    </source>
</evidence>
<keyword evidence="11 16" id="KW-0472">Membrane</keyword>
<evidence type="ECO:0000313" key="19">
    <source>
        <dbReference type="Proteomes" id="UP001148018"/>
    </source>
</evidence>
<keyword evidence="7" id="KW-0677">Repeat</keyword>
<evidence type="ECO:0000256" key="12">
    <source>
        <dbReference type="ARBA" id="ARBA00023180"/>
    </source>
</evidence>
<keyword evidence="5 16" id="KW-0812">Transmembrane</keyword>
<feature type="region of interest" description="Disordered" evidence="15">
    <location>
        <begin position="899"/>
        <end position="969"/>
    </location>
</feature>
<organism evidence="18 19">
    <name type="scientific">Muraenolepis orangiensis</name>
    <name type="common">Patagonian moray cod</name>
    <dbReference type="NCBI Taxonomy" id="630683"/>
    <lineage>
        <taxon>Eukaryota</taxon>
        <taxon>Metazoa</taxon>
        <taxon>Chordata</taxon>
        <taxon>Craniata</taxon>
        <taxon>Vertebrata</taxon>
        <taxon>Euteleostomi</taxon>
        <taxon>Actinopterygii</taxon>
        <taxon>Neopterygii</taxon>
        <taxon>Teleostei</taxon>
        <taxon>Neoteleostei</taxon>
        <taxon>Acanthomorphata</taxon>
        <taxon>Zeiogadaria</taxon>
        <taxon>Gadariae</taxon>
        <taxon>Gadiformes</taxon>
        <taxon>Muraenolepidoidei</taxon>
        <taxon>Muraenolepididae</taxon>
        <taxon>Muraenolepis</taxon>
    </lineage>
</organism>
<evidence type="ECO:0000256" key="14">
    <source>
        <dbReference type="ARBA" id="ARBA00073352"/>
    </source>
</evidence>
<dbReference type="SUPFAM" id="SSF53300">
    <property type="entry name" value="vWA-like"/>
    <property type="match status" value="1"/>
</dbReference>
<feature type="domain" description="VWFA" evidence="17">
    <location>
        <begin position="97"/>
        <end position="302"/>
    </location>
</feature>
<keyword evidence="6" id="KW-0732">Signal</keyword>
<keyword evidence="19" id="KW-1185">Reference proteome</keyword>
<gene>
    <name evidence="18" type="ORF">NHX12_032788</name>
</gene>
<dbReference type="PROSITE" id="PS50234">
    <property type="entry name" value="VWFA"/>
    <property type="match status" value="1"/>
</dbReference>
<dbReference type="AlphaFoldDB" id="A0A9Q0IHE5"/>
<dbReference type="GO" id="GO:0005245">
    <property type="term" value="F:voltage-gated calcium channel activity"/>
    <property type="evidence" value="ECO:0007669"/>
    <property type="project" value="TreeGrafter"/>
</dbReference>
<comment type="subcellular location">
    <subcellularLocation>
        <location evidence="1">Membrane</location>
        <topology evidence="1">Single-pass type I membrane protein</topology>
    </subcellularLocation>
</comment>
<dbReference type="Gene3D" id="3.30.450.20">
    <property type="entry name" value="PAS domain"/>
    <property type="match status" value="1"/>
</dbReference>
<feature type="transmembrane region" description="Helical" evidence="16">
    <location>
        <begin position="854"/>
        <end position="873"/>
    </location>
</feature>
<dbReference type="Proteomes" id="UP001148018">
    <property type="component" value="Unassembled WGS sequence"/>
</dbReference>
<dbReference type="PANTHER" id="PTHR10166:SF68">
    <property type="entry name" value="VWFA AND CACHE DOMAIN-CONTAINING PROTEIN 1"/>
    <property type="match status" value="1"/>
</dbReference>
<dbReference type="FunFam" id="3.40.50.410:FF:000039">
    <property type="entry name" value="VWFA and cache domain-containing protein 1"/>
    <property type="match status" value="1"/>
</dbReference>
<sequence>MRFKKVDFLSSSKAADWKGAGLICRLMRRVTVDLGVSLKRGLLADNLKSNPGIKWQYFSSEEGIFTVFPAHKFQCKGSYEHRSRPVYVAAVRPQSKHLVMMLDHGASVTDTQLQIARDSALVILNAVDEHDKISVLSVADGVRSCSLDQCYRSLLSPATSETKRKMSTFISNIKASDGATQHAAGFQKAFQLLRNTTAKMGRHAPTTDMVIIYLSSGVTTRETSEQEKRATLSVVREENRYLNNSVMILTYALMNEGVTGLNELAFLRDLAEQNSVKYSGSMMVLNQLSNLETSVGRFYINLSNRMIDLARFSLPYTDPMGDGFIMTVSRPCYFGNLLLGVVGVDVNLAYILEDVTYYQDSLASYTFLIDDKGYTLMHPSLARPYLMSEPPLHTDVIHYENIPGFPAVRQNILSLPLGSQVISVPLNSSLSWHTSRLRNPRREAYNVSYAWKLVQDTSFILCIVYVQPEIPVKQLRNLNTAPSSKLLYHRLDLLESPTVMLSAGSFSSPYEHLSQPETKRMVEHYTAYLSDNTRLISSVRNEVMATSHVTDEWMTLMEMSSLNCYIVRRYIATPNGVLRMFPGYQHAVANPGLITFTGPYLDVGGAGYVVTISHTIHASSANMASGYAVAVMGIDFTLRYFYKVLLDLLPICNQDKGNKIRCFIMEDRGYLEPLVANDILNHPDFVKKNLCNSFSDRTVQRFYKFNTSIVGDLTNLVHGSHCSKYRLTRIPGTNAFAGIVNETMEQNECECPCECPLEVNECTGNLTSAENRNPSCEMTQEPLSMNLIDPGLHDNLPHDCFGVLDCEWCTVDSDSKTHLDKPYCALQKECFGGIVGAKSPYVDSLGLMERPSGAGGGGIMGCIMVLVLAVYGYRHQIHRRSHQHMSPLAAQEMSVRMSNLDNERDERDEDSHEDRGIISNTRFMAAVIERHTHSPERRRSTMSPQEDSENPPGNNDPLSAGVDVGNHDDDMDLDTPPQTAALLSHKFHPYRHAHTHHHALHAHAHHMQAAVTVHSVDAEC</sequence>
<dbReference type="PANTHER" id="PTHR10166">
    <property type="entry name" value="VOLTAGE-DEPENDENT CALCIUM CHANNEL SUBUNIT ALPHA-2/DELTA-RELATED"/>
    <property type="match status" value="1"/>
</dbReference>
<dbReference type="FunFam" id="3.30.450.20:FF:000024">
    <property type="entry name" value="VWFA and cache domain-containing protein 1"/>
    <property type="match status" value="1"/>
</dbReference>
<evidence type="ECO:0000313" key="18">
    <source>
        <dbReference type="EMBL" id="KAJ3598824.1"/>
    </source>
</evidence>
<evidence type="ECO:0000259" key="17">
    <source>
        <dbReference type="PROSITE" id="PS50234"/>
    </source>
</evidence>
<keyword evidence="9 16" id="KW-1133">Transmembrane helix</keyword>
<evidence type="ECO:0000256" key="16">
    <source>
        <dbReference type="SAM" id="Phobius"/>
    </source>
</evidence>
<reference evidence="18" key="1">
    <citation type="submission" date="2022-07" db="EMBL/GenBank/DDBJ databases">
        <title>Chromosome-level genome of Muraenolepis orangiensis.</title>
        <authorList>
            <person name="Kim J."/>
        </authorList>
    </citation>
    <scope>NUCLEOTIDE SEQUENCE</scope>
    <source>
        <strain evidence="18">KU_S4_2022</strain>
        <tissue evidence="18">Muscle</tissue>
    </source>
</reference>
<evidence type="ECO:0000256" key="13">
    <source>
        <dbReference type="ARBA" id="ARBA00053598"/>
    </source>
</evidence>
<accession>A0A9Q0IHE5</accession>
<evidence type="ECO:0000256" key="2">
    <source>
        <dbReference type="ARBA" id="ARBA00007060"/>
    </source>
</evidence>
<feature type="compositionally biased region" description="Basic and acidic residues" evidence="15">
    <location>
        <begin position="928"/>
        <end position="939"/>
    </location>
</feature>
<keyword evidence="4" id="KW-0109">Calcium transport</keyword>
<evidence type="ECO:0000256" key="5">
    <source>
        <dbReference type="ARBA" id="ARBA00022692"/>
    </source>
</evidence>
<evidence type="ECO:0000256" key="1">
    <source>
        <dbReference type="ARBA" id="ARBA00004479"/>
    </source>
</evidence>
<comment type="function">
    <text evidence="13">May regulate voltage-dependent calcium channels.</text>
</comment>
<dbReference type="Gene3D" id="3.40.50.410">
    <property type="entry name" value="von Willebrand factor, type A domain"/>
    <property type="match status" value="1"/>
</dbReference>
<dbReference type="EMBL" id="JANIIK010000048">
    <property type="protein sequence ID" value="KAJ3598824.1"/>
    <property type="molecule type" value="Genomic_DNA"/>
</dbReference>
<evidence type="ECO:0000256" key="10">
    <source>
        <dbReference type="ARBA" id="ARBA00023065"/>
    </source>
</evidence>
<feature type="compositionally biased region" description="Polar residues" evidence="15">
    <location>
        <begin position="941"/>
        <end position="957"/>
    </location>
</feature>
<keyword evidence="3" id="KW-0813">Transport</keyword>
<evidence type="ECO:0000256" key="11">
    <source>
        <dbReference type="ARBA" id="ARBA00023136"/>
    </source>
</evidence>
<dbReference type="InterPro" id="IPR051173">
    <property type="entry name" value="Ca_channel_alpha-2/delta"/>
</dbReference>
<keyword evidence="8" id="KW-0106">Calcium</keyword>